<dbReference type="Pfam" id="PF13361">
    <property type="entry name" value="UvrD_C"/>
    <property type="match status" value="1"/>
</dbReference>
<dbReference type="GO" id="GO:0003677">
    <property type="term" value="F:DNA binding"/>
    <property type="evidence" value="ECO:0007669"/>
    <property type="project" value="UniProtKB-KW"/>
</dbReference>
<dbReference type="InterPro" id="IPR014016">
    <property type="entry name" value="UvrD-like_ATP-bd"/>
</dbReference>
<dbReference type="CDD" id="cd18807">
    <property type="entry name" value="SF1_C_UvrD"/>
    <property type="match status" value="1"/>
</dbReference>
<comment type="catalytic activity">
    <reaction evidence="8">
        <text>Couples ATP hydrolysis with the unwinding of duplex DNA by translocating in the 3'-5' direction.</text>
        <dbReference type="EC" id="5.6.2.4"/>
    </reaction>
</comment>
<dbReference type="InterPro" id="IPR027417">
    <property type="entry name" value="P-loop_NTPase"/>
</dbReference>
<feature type="binding site" evidence="11">
    <location>
        <begin position="71"/>
        <end position="78"/>
    </location>
    <ligand>
        <name>ATP</name>
        <dbReference type="ChEBI" id="CHEBI:30616"/>
    </ligand>
</feature>
<evidence type="ECO:0000256" key="6">
    <source>
        <dbReference type="ARBA" id="ARBA00023125"/>
    </source>
</evidence>
<dbReference type="Proteomes" id="UP000295632">
    <property type="component" value="Unassembled WGS sequence"/>
</dbReference>
<dbReference type="GO" id="GO:0016887">
    <property type="term" value="F:ATP hydrolysis activity"/>
    <property type="evidence" value="ECO:0007669"/>
    <property type="project" value="RHEA"/>
</dbReference>
<keyword evidence="15" id="KW-1185">Reference proteome</keyword>
<dbReference type="InterPro" id="IPR000212">
    <property type="entry name" value="DNA_helicase_UvrD/REP"/>
</dbReference>
<dbReference type="PROSITE" id="PS51217">
    <property type="entry name" value="UVRD_HELICASE_CTER"/>
    <property type="match status" value="1"/>
</dbReference>
<keyword evidence="2 11" id="KW-0547">Nucleotide-binding</keyword>
<evidence type="ECO:0000313" key="14">
    <source>
        <dbReference type="EMBL" id="TDQ33796.1"/>
    </source>
</evidence>
<dbReference type="PANTHER" id="PTHR11070:SF2">
    <property type="entry name" value="ATP-DEPENDENT DNA HELICASE SRS2"/>
    <property type="match status" value="1"/>
</dbReference>
<dbReference type="Gene3D" id="3.40.50.300">
    <property type="entry name" value="P-loop containing nucleotide triphosphate hydrolases"/>
    <property type="match status" value="2"/>
</dbReference>
<dbReference type="AlphaFoldDB" id="A0A4R6TPJ3"/>
<comment type="similarity">
    <text evidence="1">Belongs to the helicase family. UvrD subfamily.</text>
</comment>
<dbReference type="RefSeq" id="WP_133582291.1">
    <property type="nucleotide sequence ID" value="NZ_SNYJ01000028.1"/>
</dbReference>
<organism evidence="14 15">
    <name type="scientific">Aureibacillus halotolerans</name>
    <dbReference type="NCBI Taxonomy" id="1508390"/>
    <lineage>
        <taxon>Bacteria</taxon>
        <taxon>Bacillati</taxon>
        <taxon>Bacillota</taxon>
        <taxon>Bacilli</taxon>
        <taxon>Bacillales</taxon>
        <taxon>Bacillaceae</taxon>
        <taxon>Aureibacillus</taxon>
    </lineage>
</organism>
<evidence type="ECO:0000256" key="2">
    <source>
        <dbReference type="ARBA" id="ARBA00022741"/>
    </source>
</evidence>
<comment type="caution">
    <text evidence="14">The sequence shown here is derived from an EMBL/GenBank/DDBJ whole genome shotgun (WGS) entry which is preliminary data.</text>
</comment>
<dbReference type="SUPFAM" id="SSF52540">
    <property type="entry name" value="P-loop containing nucleoside triphosphate hydrolases"/>
    <property type="match status" value="1"/>
</dbReference>
<dbReference type="GO" id="GO:0000725">
    <property type="term" value="P:recombinational repair"/>
    <property type="evidence" value="ECO:0007669"/>
    <property type="project" value="TreeGrafter"/>
</dbReference>
<proteinExistence type="inferred from homology"/>
<evidence type="ECO:0000256" key="7">
    <source>
        <dbReference type="ARBA" id="ARBA00023235"/>
    </source>
</evidence>
<dbReference type="EC" id="5.6.2.4" evidence="9"/>
<dbReference type="GO" id="GO:0033202">
    <property type="term" value="C:DNA helicase complex"/>
    <property type="evidence" value="ECO:0007669"/>
    <property type="project" value="TreeGrafter"/>
</dbReference>
<comment type="catalytic activity">
    <reaction evidence="10">
        <text>ATP + H2O = ADP + phosphate + H(+)</text>
        <dbReference type="Rhea" id="RHEA:13065"/>
        <dbReference type="ChEBI" id="CHEBI:15377"/>
        <dbReference type="ChEBI" id="CHEBI:15378"/>
        <dbReference type="ChEBI" id="CHEBI:30616"/>
        <dbReference type="ChEBI" id="CHEBI:43474"/>
        <dbReference type="ChEBI" id="CHEBI:456216"/>
        <dbReference type="EC" id="5.6.2.4"/>
    </reaction>
</comment>
<dbReference type="Gene3D" id="1.10.486.10">
    <property type="entry name" value="PCRA, domain 4"/>
    <property type="match status" value="1"/>
</dbReference>
<reference evidence="14 15" key="1">
    <citation type="submission" date="2019-03" db="EMBL/GenBank/DDBJ databases">
        <title>Genomic Encyclopedia of Type Strains, Phase IV (KMG-IV): sequencing the most valuable type-strain genomes for metagenomic binning, comparative biology and taxonomic classification.</title>
        <authorList>
            <person name="Goeker M."/>
        </authorList>
    </citation>
    <scope>NUCLEOTIDE SEQUENCE [LARGE SCALE GENOMIC DNA]</scope>
    <source>
        <strain evidence="14 15">DSM 28697</strain>
    </source>
</reference>
<dbReference type="PANTHER" id="PTHR11070">
    <property type="entry name" value="UVRD / RECB / PCRA DNA HELICASE FAMILY MEMBER"/>
    <property type="match status" value="1"/>
</dbReference>
<dbReference type="GO" id="GO:0005524">
    <property type="term" value="F:ATP binding"/>
    <property type="evidence" value="ECO:0007669"/>
    <property type="project" value="UniProtKB-UniRule"/>
</dbReference>
<protein>
    <recommendedName>
        <fullName evidence="9">DNA 3'-5' helicase</fullName>
        <ecNumber evidence="9">5.6.2.4</ecNumber>
    </recommendedName>
</protein>
<dbReference type="InterPro" id="IPR014017">
    <property type="entry name" value="DNA_helicase_UvrD-like_C"/>
</dbReference>
<gene>
    <name evidence="14" type="ORF">EV213_12828</name>
</gene>
<keyword evidence="4 11" id="KW-0347">Helicase</keyword>
<evidence type="ECO:0000256" key="11">
    <source>
        <dbReference type="PROSITE-ProRule" id="PRU00560"/>
    </source>
</evidence>
<dbReference type="GO" id="GO:0005829">
    <property type="term" value="C:cytosol"/>
    <property type="evidence" value="ECO:0007669"/>
    <property type="project" value="TreeGrafter"/>
</dbReference>
<dbReference type="OrthoDB" id="9810135at2"/>
<dbReference type="EMBL" id="SNYJ01000028">
    <property type="protein sequence ID" value="TDQ33796.1"/>
    <property type="molecule type" value="Genomic_DNA"/>
</dbReference>
<accession>A0A4R6TPJ3</accession>
<evidence type="ECO:0000256" key="10">
    <source>
        <dbReference type="ARBA" id="ARBA00048988"/>
    </source>
</evidence>
<dbReference type="PROSITE" id="PS51198">
    <property type="entry name" value="UVRD_HELICASE_ATP_BIND"/>
    <property type="match status" value="1"/>
</dbReference>
<evidence type="ECO:0000259" key="13">
    <source>
        <dbReference type="PROSITE" id="PS51217"/>
    </source>
</evidence>
<evidence type="ECO:0000313" key="15">
    <source>
        <dbReference type="Proteomes" id="UP000295632"/>
    </source>
</evidence>
<evidence type="ECO:0000256" key="4">
    <source>
        <dbReference type="ARBA" id="ARBA00022806"/>
    </source>
</evidence>
<evidence type="ECO:0000256" key="1">
    <source>
        <dbReference type="ARBA" id="ARBA00009922"/>
    </source>
</evidence>
<dbReference type="GO" id="GO:0043138">
    <property type="term" value="F:3'-5' DNA helicase activity"/>
    <property type="evidence" value="ECO:0007669"/>
    <property type="project" value="UniProtKB-EC"/>
</dbReference>
<evidence type="ECO:0000256" key="9">
    <source>
        <dbReference type="ARBA" id="ARBA00034808"/>
    </source>
</evidence>
<dbReference type="Gene3D" id="1.10.10.160">
    <property type="match status" value="1"/>
</dbReference>
<name>A0A4R6TPJ3_9BACI</name>
<sequence length="751" mass="85594">MTNNKFTETPFQTSVTIPQAPMAETTTSRTLVPPEAPDAFYFRALEQRGIHLNEPQIEAVRHGDGPLLVLAGAGSGKTSVLVGRVGYLCAVRQIDPNALLLVTFSKKAADEMKQRVAQLPGMDAQQAKRIKAQTYHSFFLRVIKQNGIDKDILGSGRQEQIAMKKIIKGLGFQDRYQPETILSLLSFYKLQLKNIRELGDAVEKEIKDIFLAYEDWKAQNNYINFDDVLLMAYELLSKQPDVLAALQKQCRYLLVDEFQDTNLVQYKLIQMIAQPQNNLMVVGDDDQTIYSFNGADSDFILAFDRQYPNAETVTLDINYRSTQRIIGLGNAVIHKNKRRKEKTLKATNTSPLVPRYLRPTNSDDEAERLIELISRIVQQKKQSYKDIAVLFRSSANSRAMLEQLALSHIPYMDYGDKETFYDHWVVKPLLAHLRLSLDPQKLEAIDDVLPTLYIPRDKGREFLQNKERIHANDHPFDHLNSFPSLKGFQQKQVTERIALVPTLHKMKPQQAIQKMRQAFYDAYLQANQPSKFSQYKENLLDQLDELESSAARFLTVTEFIHFIDEFKRKREAMMARGAVQNDEDAVSLMTIHKSKGMEFPIVFLIGASEGTIPHHSIFDASKMKDTYPSLSQKQKVEAALEEERRLAYVAITRAKSHLVVSSPKSSQGRETDISRFFSDIFQDKATQNPSPRPVRGGKMETVNAWICTGHDCIVWQRISNHKEAQLDSKPCPICQSPMEKGRKDVLQTSSS</sequence>
<evidence type="ECO:0000256" key="5">
    <source>
        <dbReference type="ARBA" id="ARBA00022840"/>
    </source>
</evidence>
<evidence type="ECO:0000256" key="3">
    <source>
        <dbReference type="ARBA" id="ARBA00022801"/>
    </source>
</evidence>
<feature type="domain" description="UvrD-like helicase C-terminal" evidence="13">
    <location>
        <begin position="323"/>
        <end position="596"/>
    </location>
</feature>
<feature type="domain" description="UvrD-like helicase ATP-binding" evidence="12">
    <location>
        <begin position="50"/>
        <end position="322"/>
    </location>
</feature>
<keyword evidence="5 11" id="KW-0067">ATP-binding</keyword>
<dbReference type="Pfam" id="PF00580">
    <property type="entry name" value="UvrD-helicase"/>
    <property type="match status" value="1"/>
</dbReference>
<evidence type="ECO:0000256" key="8">
    <source>
        <dbReference type="ARBA" id="ARBA00034617"/>
    </source>
</evidence>
<keyword evidence="3 11" id="KW-0378">Hydrolase</keyword>
<dbReference type="InterPro" id="IPR013986">
    <property type="entry name" value="DExx_box_DNA_helicase_dom_sf"/>
</dbReference>
<keyword evidence="7" id="KW-0413">Isomerase</keyword>
<keyword evidence="6" id="KW-0238">DNA-binding</keyword>
<dbReference type="CDD" id="cd17932">
    <property type="entry name" value="DEXQc_UvrD"/>
    <property type="match status" value="1"/>
</dbReference>
<evidence type="ECO:0000259" key="12">
    <source>
        <dbReference type="PROSITE" id="PS51198"/>
    </source>
</evidence>